<sequence>MKSPSPSLIAPDEPNPMPSSSSSSSSSLVLSGCGWINGTLSSAISSLVSGNASASLACALAEPELKSGTGDSLSLELLTAPVKFVCSPAWVVELGELPPELRRGFLPSTSPITSTVELGSKSPAGCRALSLQSRQFWPCLGSTGLAP</sequence>
<evidence type="ECO:0000313" key="2">
    <source>
        <dbReference type="EnsemblPlants" id="TuG1812G0400000731.01.T01.cds332630"/>
    </source>
</evidence>
<name>A0A8R7U512_TRIUA</name>
<proteinExistence type="predicted"/>
<dbReference type="Proteomes" id="UP000015106">
    <property type="component" value="Chromosome 4"/>
</dbReference>
<evidence type="ECO:0000256" key="1">
    <source>
        <dbReference type="SAM" id="MobiDB-lite"/>
    </source>
</evidence>
<reference evidence="2" key="2">
    <citation type="submission" date="2018-03" db="EMBL/GenBank/DDBJ databases">
        <title>The Triticum urartu genome reveals the dynamic nature of wheat genome evolution.</title>
        <authorList>
            <person name="Ling H."/>
            <person name="Ma B."/>
            <person name="Shi X."/>
            <person name="Liu H."/>
            <person name="Dong L."/>
            <person name="Sun H."/>
            <person name="Cao Y."/>
            <person name="Gao Q."/>
            <person name="Zheng S."/>
            <person name="Li Y."/>
            <person name="Yu Y."/>
            <person name="Du H."/>
            <person name="Qi M."/>
            <person name="Li Y."/>
            <person name="Yu H."/>
            <person name="Cui Y."/>
            <person name="Wang N."/>
            <person name="Chen C."/>
            <person name="Wu H."/>
            <person name="Zhao Y."/>
            <person name="Zhang J."/>
            <person name="Li Y."/>
            <person name="Zhou W."/>
            <person name="Zhang B."/>
            <person name="Hu W."/>
            <person name="Eijk M."/>
            <person name="Tang J."/>
            <person name="Witsenboer H."/>
            <person name="Zhao S."/>
            <person name="Li Z."/>
            <person name="Zhang A."/>
            <person name="Wang D."/>
            <person name="Liang C."/>
        </authorList>
    </citation>
    <scope>NUCLEOTIDE SEQUENCE [LARGE SCALE GENOMIC DNA]</scope>
    <source>
        <strain evidence="2">cv. G1812</strain>
    </source>
</reference>
<organism evidence="2 3">
    <name type="scientific">Triticum urartu</name>
    <name type="common">Red wild einkorn</name>
    <name type="synonym">Crithodium urartu</name>
    <dbReference type="NCBI Taxonomy" id="4572"/>
    <lineage>
        <taxon>Eukaryota</taxon>
        <taxon>Viridiplantae</taxon>
        <taxon>Streptophyta</taxon>
        <taxon>Embryophyta</taxon>
        <taxon>Tracheophyta</taxon>
        <taxon>Spermatophyta</taxon>
        <taxon>Magnoliopsida</taxon>
        <taxon>Liliopsida</taxon>
        <taxon>Poales</taxon>
        <taxon>Poaceae</taxon>
        <taxon>BOP clade</taxon>
        <taxon>Pooideae</taxon>
        <taxon>Triticodae</taxon>
        <taxon>Triticeae</taxon>
        <taxon>Triticinae</taxon>
        <taxon>Triticum</taxon>
    </lineage>
</organism>
<accession>A0A8R7U512</accession>
<dbReference type="AlphaFoldDB" id="A0A8R7U512"/>
<dbReference type="EnsemblPlants" id="TuG1812G0400000731.01.T01">
    <property type="protein sequence ID" value="TuG1812G0400000731.01.T01.cds332630"/>
    <property type="gene ID" value="TuG1812G0400000731.01"/>
</dbReference>
<feature type="region of interest" description="Disordered" evidence="1">
    <location>
        <begin position="1"/>
        <end position="24"/>
    </location>
</feature>
<evidence type="ECO:0000313" key="3">
    <source>
        <dbReference type="Proteomes" id="UP000015106"/>
    </source>
</evidence>
<reference evidence="2" key="3">
    <citation type="submission" date="2022-06" db="UniProtKB">
        <authorList>
            <consortium name="EnsemblPlants"/>
        </authorList>
    </citation>
    <scope>IDENTIFICATION</scope>
</reference>
<dbReference type="PROSITE" id="PS51257">
    <property type="entry name" value="PROKAR_LIPOPROTEIN"/>
    <property type="match status" value="1"/>
</dbReference>
<dbReference type="Gramene" id="TuG1812G0400000731.01.T01">
    <property type="protein sequence ID" value="TuG1812G0400000731.01.T01.cds332630"/>
    <property type="gene ID" value="TuG1812G0400000731.01"/>
</dbReference>
<keyword evidence="3" id="KW-1185">Reference proteome</keyword>
<reference evidence="3" key="1">
    <citation type="journal article" date="2013" name="Nature">
        <title>Draft genome of the wheat A-genome progenitor Triticum urartu.</title>
        <authorList>
            <person name="Ling H.Q."/>
            <person name="Zhao S."/>
            <person name="Liu D."/>
            <person name="Wang J."/>
            <person name="Sun H."/>
            <person name="Zhang C."/>
            <person name="Fan H."/>
            <person name="Li D."/>
            <person name="Dong L."/>
            <person name="Tao Y."/>
            <person name="Gao C."/>
            <person name="Wu H."/>
            <person name="Li Y."/>
            <person name="Cui Y."/>
            <person name="Guo X."/>
            <person name="Zheng S."/>
            <person name="Wang B."/>
            <person name="Yu K."/>
            <person name="Liang Q."/>
            <person name="Yang W."/>
            <person name="Lou X."/>
            <person name="Chen J."/>
            <person name="Feng M."/>
            <person name="Jian J."/>
            <person name="Zhang X."/>
            <person name="Luo G."/>
            <person name="Jiang Y."/>
            <person name="Liu J."/>
            <person name="Wang Z."/>
            <person name="Sha Y."/>
            <person name="Zhang B."/>
            <person name="Wu H."/>
            <person name="Tang D."/>
            <person name="Shen Q."/>
            <person name="Xue P."/>
            <person name="Zou S."/>
            <person name="Wang X."/>
            <person name="Liu X."/>
            <person name="Wang F."/>
            <person name="Yang Y."/>
            <person name="An X."/>
            <person name="Dong Z."/>
            <person name="Zhang K."/>
            <person name="Zhang X."/>
            <person name="Luo M.C."/>
            <person name="Dvorak J."/>
            <person name="Tong Y."/>
            <person name="Wang J."/>
            <person name="Yang H."/>
            <person name="Li Z."/>
            <person name="Wang D."/>
            <person name="Zhang A."/>
            <person name="Wang J."/>
        </authorList>
    </citation>
    <scope>NUCLEOTIDE SEQUENCE</scope>
    <source>
        <strain evidence="3">cv. G1812</strain>
    </source>
</reference>
<gene>
    <name evidence="2" type="primary">LOC125550638</name>
</gene>
<protein>
    <submittedName>
        <fullName evidence="2">Uncharacterized protein</fullName>
    </submittedName>
</protein>